<evidence type="ECO:0000256" key="1">
    <source>
        <dbReference type="ARBA" id="ARBA00022857"/>
    </source>
</evidence>
<evidence type="ECO:0000259" key="3">
    <source>
        <dbReference type="SMART" id="SM00829"/>
    </source>
</evidence>
<dbReference type="PANTHER" id="PTHR48106">
    <property type="entry name" value="QUINONE OXIDOREDUCTASE PIG3-RELATED"/>
    <property type="match status" value="1"/>
</dbReference>
<evidence type="ECO:0000313" key="4">
    <source>
        <dbReference type="EMBL" id="AHW63492.1"/>
    </source>
</evidence>
<dbReference type="OrthoDB" id="9801186at2"/>
<dbReference type="InterPro" id="IPR036291">
    <property type="entry name" value="NAD(P)-bd_dom_sf"/>
</dbReference>
<dbReference type="Pfam" id="PF13602">
    <property type="entry name" value="ADH_zinc_N_2"/>
    <property type="match status" value="1"/>
</dbReference>
<dbReference type="EMBL" id="CP006842">
    <property type="protein sequence ID" value="AHW63492.1"/>
    <property type="molecule type" value="Genomic_DNA"/>
</dbReference>
<reference evidence="4 5" key="1">
    <citation type="journal article" date="2015" name="Int. J. Syst. Evol. Microbiol.">
        <title>Revisiting Corynebacterium glyciniphilum (ex Kubota et al., 1972) sp. nov., nom. rev., isolated from putrefied banana.</title>
        <authorList>
            <person name="Al-Dilaimi A."/>
            <person name="Bednarz H."/>
            <person name="Lomker A."/>
            <person name="Niehaus K."/>
            <person name="Kalinowski J."/>
            <person name="Ruckert C."/>
        </authorList>
    </citation>
    <scope>NUCLEOTIDE SEQUENCE [LARGE SCALE GENOMIC DNA]</scope>
    <source>
        <strain evidence="4">AJ 3170</strain>
    </source>
</reference>
<feature type="domain" description="Enoyl reductase (ER)" evidence="3">
    <location>
        <begin position="10"/>
        <end position="305"/>
    </location>
</feature>
<dbReference type="HOGENOM" id="CLU_026673_3_3_11"/>
<proteinExistence type="predicted"/>
<dbReference type="InterPro" id="IPR020843">
    <property type="entry name" value="ER"/>
</dbReference>
<gene>
    <name evidence="4" type="ORF">CGLY_05220</name>
</gene>
<keyword evidence="1" id="KW-0521">NADP</keyword>
<dbReference type="Pfam" id="PF08240">
    <property type="entry name" value="ADH_N"/>
    <property type="match status" value="1"/>
</dbReference>
<dbReference type="Gene3D" id="3.90.180.10">
    <property type="entry name" value="Medium-chain alcohol dehydrogenases, catalytic domain"/>
    <property type="match status" value="1"/>
</dbReference>
<dbReference type="KEGG" id="cgy:CGLY_05220"/>
<dbReference type="GO" id="GO:0070402">
    <property type="term" value="F:NADPH binding"/>
    <property type="evidence" value="ECO:0007669"/>
    <property type="project" value="TreeGrafter"/>
</dbReference>
<dbReference type="InterPro" id="IPR011032">
    <property type="entry name" value="GroES-like_sf"/>
</dbReference>
<dbReference type="SMART" id="SM00829">
    <property type="entry name" value="PKS_ER"/>
    <property type="match status" value="1"/>
</dbReference>
<dbReference type="Proteomes" id="UP000023703">
    <property type="component" value="Chromosome"/>
</dbReference>
<dbReference type="GO" id="GO:0005829">
    <property type="term" value="C:cytosol"/>
    <property type="evidence" value="ECO:0007669"/>
    <property type="project" value="TreeGrafter"/>
</dbReference>
<name>X5DS61_9CORY</name>
<organism evidence="4 5">
    <name type="scientific">Corynebacterium glyciniphilum AJ 3170</name>
    <dbReference type="NCBI Taxonomy" id="1404245"/>
    <lineage>
        <taxon>Bacteria</taxon>
        <taxon>Bacillati</taxon>
        <taxon>Actinomycetota</taxon>
        <taxon>Actinomycetes</taxon>
        <taxon>Mycobacteriales</taxon>
        <taxon>Corynebacteriaceae</taxon>
        <taxon>Corynebacterium</taxon>
    </lineage>
</organism>
<accession>X5DS61</accession>
<sequence length="309" mass="32413">MRAMTYPEYGNPDILQLTDVPAPKVGPGGILIRVERAAVNPVDWKVMAGGLDPMLEAVFPVIPGWDVAGTVEATGPDTPEFSVGDRVAAYARKEVVHGGTYAEYVSVPAESAAVIPADVDIDTAASLPLVGGTALRALETVQLSPDDTLLIHGASGGVGHIAAQLAVDYGTTVIGTASPKNHDRLREMGVTPVAYGDGLEDRVREIAPGGITAVVDFVGGVLDQSLALLGEERGNRLVSIADSEVEEHGGRWVWVRPDGGRLHYLLEKVSEGAVSVHIDRTFALEDAAEALEVSKSGEANGKLVIDVTR</sequence>
<dbReference type="InterPro" id="IPR013154">
    <property type="entry name" value="ADH-like_N"/>
</dbReference>
<dbReference type="eggNOG" id="COG0604">
    <property type="taxonomic scope" value="Bacteria"/>
</dbReference>
<dbReference type="SUPFAM" id="SSF50129">
    <property type="entry name" value="GroES-like"/>
    <property type="match status" value="1"/>
</dbReference>
<dbReference type="GO" id="GO:0035925">
    <property type="term" value="F:mRNA 3'-UTR AU-rich region binding"/>
    <property type="evidence" value="ECO:0007669"/>
    <property type="project" value="TreeGrafter"/>
</dbReference>
<dbReference type="GO" id="GO:0003960">
    <property type="term" value="F:quinone reductase (NADPH) activity"/>
    <property type="evidence" value="ECO:0007669"/>
    <property type="project" value="TreeGrafter"/>
</dbReference>
<dbReference type="SUPFAM" id="SSF51735">
    <property type="entry name" value="NAD(P)-binding Rossmann-fold domains"/>
    <property type="match status" value="1"/>
</dbReference>
<dbReference type="STRING" id="1404245.CGLY_05220"/>
<keyword evidence="5" id="KW-1185">Reference proteome</keyword>
<dbReference type="PANTHER" id="PTHR48106:SF13">
    <property type="entry name" value="QUINONE OXIDOREDUCTASE-RELATED"/>
    <property type="match status" value="1"/>
</dbReference>
<evidence type="ECO:0000256" key="2">
    <source>
        <dbReference type="ARBA" id="ARBA00023002"/>
    </source>
</evidence>
<dbReference type="AlphaFoldDB" id="X5DS61"/>
<protein>
    <submittedName>
        <fullName evidence="4">Putative oxidoreductase</fullName>
    </submittedName>
</protein>
<dbReference type="Gene3D" id="3.40.50.720">
    <property type="entry name" value="NAD(P)-binding Rossmann-like Domain"/>
    <property type="match status" value="1"/>
</dbReference>
<evidence type="ECO:0000313" key="5">
    <source>
        <dbReference type="Proteomes" id="UP000023703"/>
    </source>
</evidence>
<keyword evidence="2" id="KW-0560">Oxidoreductase</keyword>
<dbReference type="CDD" id="cd05289">
    <property type="entry name" value="MDR_like_2"/>
    <property type="match status" value="1"/>
</dbReference>